<dbReference type="Proteomes" id="UP000290174">
    <property type="component" value="Unassembled WGS sequence"/>
</dbReference>
<dbReference type="RefSeq" id="WP_128956678.1">
    <property type="nucleotide sequence ID" value="NZ_RKMK01000035.1"/>
</dbReference>
<comment type="caution">
    <text evidence="1">The sequence shown here is derived from an EMBL/GenBank/DDBJ whole genome shotgun (WGS) entry which is preliminary data.</text>
</comment>
<evidence type="ECO:0000313" key="1">
    <source>
        <dbReference type="EMBL" id="RXG88727.1"/>
    </source>
</evidence>
<sequence>MANTLNKLNVARHQLGTALDLFIKDRDPVAVQCLACGGSALIDAIASSQNIRTFSTHPSTEAVLTETRQFRN</sequence>
<accession>A0A4Q0QFT6</accession>
<reference evidence="1 2" key="1">
    <citation type="submission" date="2018-11" db="EMBL/GenBank/DDBJ databases">
        <title>Bradyrhizobium sp. nov., isolated from effective nodules of peanut in China.</title>
        <authorList>
            <person name="Li Y."/>
        </authorList>
    </citation>
    <scope>NUCLEOTIDE SEQUENCE [LARGE SCALE GENOMIC DNA]</scope>
    <source>
        <strain evidence="1 2">CCBAU 51770</strain>
    </source>
</reference>
<evidence type="ECO:0000313" key="2">
    <source>
        <dbReference type="Proteomes" id="UP000290174"/>
    </source>
</evidence>
<gene>
    <name evidence="1" type="ORF">EAS61_29105</name>
</gene>
<name>A0A4Q0QFT6_9BRAD</name>
<dbReference type="EMBL" id="RKMK01000035">
    <property type="protein sequence ID" value="RXG88727.1"/>
    <property type="molecule type" value="Genomic_DNA"/>
</dbReference>
<organism evidence="1 2">
    <name type="scientific">Bradyrhizobium zhanjiangense</name>
    <dbReference type="NCBI Taxonomy" id="1325107"/>
    <lineage>
        <taxon>Bacteria</taxon>
        <taxon>Pseudomonadati</taxon>
        <taxon>Pseudomonadota</taxon>
        <taxon>Alphaproteobacteria</taxon>
        <taxon>Hyphomicrobiales</taxon>
        <taxon>Nitrobacteraceae</taxon>
        <taxon>Bradyrhizobium</taxon>
    </lineage>
</organism>
<proteinExistence type="predicted"/>
<dbReference type="AlphaFoldDB" id="A0A4Q0QFT6"/>
<protein>
    <submittedName>
        <fullName evidence="1">Uncharacterized protein</fullName>
    </submittedName>
</protein>